<protein>
    <submittedName>
        <fullName evidence="2">Peptidase S41</fullName>
    </submittedName>
</protein>
<dbReference type="PANTHER" id="PTHR32060:SF22">
    <property type="entry name" value="CARBOXYL-TERMINAL-PROCESSING PEPTIDASE 3, CHLOROPLASTIC"/>
    <property type="match status" value="1"/>
</dbReference>
<dbReference type="GO" id="GO:0004175">
    <property type="term" value="F:endopeptidase activity"/>
    <property type="evidence" value="ECO:0007669"/>
    <property type="project" value="TreeGrafter"/>
</dbReference>
<sequence>MINSKTLILLLLFISNNISGQPLNKFSGQTVSKDLDFLYNTLIETHYNIYAYTTEEEFKEKYLKLKHSIAQDTLTLLETINLYQQLVASIKNGHTSIDFPFQSYINYAKSGGTIFPLELVFENRKALVRKNWSSNEMIKNGDEILSINGKEINEVLSQIYNLVSAERQYFKNVKIELFSFPRYYWQVYGKVDEFNIEVKSNGSTSLHTINSVNLIEGFEQKRDEIINPKAELKFYEQAAYLNPGNFSGDEDQYQKFIDSAFALVNEKKISNLIIDFKNNGGGNDSFSDYLISYFADKPFHWNSSFTLKTSQTLKNIVLQNNDTTERYWKEIVNRENGEIYNYEFDPYTPQPENKRYKGKVFVMVNRQSHSQSAVAAAQIQDYGFATIVGEETGDYPSLYASIFQFALPETNITVNVSKGYIIRVNGSTKEEGVIPDIQIKDYLLDENDEILTGLLEIINKSK</sequence>
<dbReference type="Gene3D" id="3.90.226.10">
    <property type="entry name" value="2-enoyl-CoA Hydratase, Chain A, domain 1"/>
    <property type="match status" value="1"/>
</dbReference>
<feature type="domain" description="Tail specific protease" evidence="1">
    <location>
        <begin position="240"/>
        <end position="439"/>
    </location>
</feature>
<dbReference type="RefSeq" id="WP_169678761.1">
    <property type="nucleotide sequence ID" value="NZ_JABBNU010000003.1"/>
</dbReference>
<gene>
    <name evidence="2" type="ORF">HH304_05440</name>
</gene>
<dbReference type="GO" id="GO:0008236">
    <property type="term" value="F:serine-type peptidase activity"/>
    <property type="evidence" value="ECO:0007669"/>
    <property type="project" value="InterPro"/>
</dbReference>
<dbReference type="AlphaFoldDB" id="A0A848IX29"/>
<dbReference type="InterPro" id="IPR029045">
    <property type="entry name" value="ClpP/crotonase-like_dom_sf"/>
</dbReference>
<proteinExistence type="predicted"/>
<dbReference type="PANTHER" id="PTHR32060">
    <property type="entry name" value="TAIL-SPECIFIC PROTEASE"/>
    <property type="match status" value="1"/>
</dbReference>
<dbReference type="InterPro" id="IPR005151">
    <property type="entry name" value="Tail-specific_protease"/>
</dbReference>
<organism evidence="2 3">
    <name type="scientific">Marinigracilibium pacificum</name>
    <dbReference type="NCBI Taxonomy" id="2729599"/>
    <lineage>
        <taxon>Bacteria</taxon>
        <taxon>Pseudomonadati</taxon>
        <taxon>Bacteroidota</taxon>
        <taxon>Cytophagia</taxon>
        <taxon>Cytophagales</taxon>
        <taxon>Flammeovirgaceae</taxon>
        <taxon>Marinigracilibium</taxon>
    </lineage>
</organism>
<evidence type="ECO:0000313" key="2">
    <source>
        <dbReference type="EMBL" id="NMM47835.1"/>
    </source>
</evidence>
<dbReference type="EMBL" id="JABBNU010000003">
    <property type="protein sequence ID" value="NMM47835.1"/>
    <property type="molecule type" value="Genomic_DNA"/>
</dbReference>
<accession>A0A848IX29</accession>
<dbReference type="Proteomes" id="UP000559010">
    <property type="component" value="Unassembled WGS sequence"/>
</dbReference>
<keyword evidence="3" id="KW-1185">Reference proteome</keyword>
<evidence type="ECO:0000259" key="1">
    <source>
        <dbReference type="Pfam" id="PF03572"/>
    </source>
</evidence>
<dbReference type="SUPFAM" id="SSF52096">
    <property type="entry name" value="ClpP/crotonase"/>
    <property type="match status" value="1"/>
</dbReference>
<name>A0A848IX29_9BACT</name>
<dbReference type="GO" id="GO:0006508">
    <property type="term" value="P:proteolysis"/>
    <property type="evidence" value="ECO:0007669"/>
    <property type="project" value="InterPro"/>
</dbReference>
<reference evidence="2 3" key="1">
    <citation type="submission" date="2020-04" db="EMBL/GenBank/DDBJ databases">
        <title>Flammeovirgaceae bacterium KN852 isolated from deep sea.</title>
        <authorList>
            <person name="Zhang D.-C."/>
        </authorList>
    </citation>
    <scope>NUCLEOTIDE SEQUENCE [LARGE SCALE GENOMIC DNA]</scope>
    <source>
        <strain evidence="2 3">KN852</strain>
    </source>
</reference>
<dbReference type="Pfam" id="PF03572">
    <property type="entry name" value="Peptidase_S41"/>
    <property type="match status" value="1"/>
</dbReference>
<comment type="caution">
    <text evidence="2">The sequence shown here is derived from an EMBL/GenBank/DDBJ whole genome shotgun (WGS) entry which is preliminary data.</text>
</comment>
<evidence type="ECO:0000313" key="3">
    <source>
        <dbReference type="Proteomes" id="UP000559010"/>
    </source>
</evidence>